<keyword evidence="6" id="KW-1185">Reference proteome</keyword>
<protein>
    <recommendedName>
        <fullName evidence="1">Calmodulin</fullName>
    </recommendedName>
</protein>
<dbReference type="PROSITE" id="PS00018">
    <property type="entry name" value="EF_HAND_1"/>
    <property type="match status" value="1"/>
</dbReference>
<dbReference type="GO" id="GO:0005509">
    <property type="term" value="F:calcium ion binding"/>
    <property type="evidence" value="ECO:0007669"/>
    <property type="project" value="InterPro"/>
</dbReference>
<dbReference type="PROSITE" id="PS50222">
    <property type="entry name" value="EF_HAND_2"/>
    <property type="match status" value="2"/>
</dbReference>
<dbReference type="Pfam" id="PF13833">
    <property type="entry name" value="EF-hand_8"/>
    <property type="match status" value="1"/>
</dbReference>
<dbReference type="PANTHER" id="PTHR23048:SF0">
    <property type="entry name" value="CALMODULIN LIKE 3"/>
    <property type="match status" value="1"/>
</dbReference>
<dbReference type="Proteomes" id="UP000023152">
    <property type="component" value="Unassembled WGS sequence"/>
</dbReference>
<name>X6MJK2_RETFI</name>
<feature type="domain" description="EF-hand" evidence="4">
    <location>
        <begin position="7"/>
        <end position="42"/>
    </location>
</feature>
<evidence type="ECO:0000313" key="5">
    <source>
        <dbReference type="EMBL" id="ETO14193.1"/>
    </source>
</evidence>
<keyword evidence="3" id="KW-0106">Calcium</keyword>
<dbReference type="SMART" id="SM00054">
    <property type="entry name" value="EFh"/>
    <property type="match status" value="3"/>
</dbReference>
<reference evidence="5 6" key="1">
    <citation type="journal article" date="2013" name="Curr. Biol.">
        <title>The Genome of the Foraminiferan Reticulomyxa filosa.</title>
        <authorList>
            <person name="Glockner G."/>
            <person name="Hulsmann N."/>
            <person name="Schleicher M."/>
            <person name="Noegel A.A."/>
            <person name="Eichinger L."/>
            <person name="Gallinger C."/>
            <person name="Pawlowski J."/>
            <person name="Sierra R."/>
            <person name="Euteneuer U."/>
            <person name="Pillet L."/>
            <person name="Moustafa A."/>
            <person name="Platzer M."/>
            <person name="Groth M."/>
            <person name="Szafranski K."/>
            <person name="Schliwa M."/>
        </authorList>
    </citation>
    <scope>NUCLEOTIDE SEQUENCE [LARGE SCALE GENOMIC DNA]</scope>
</reference>
<dbReference type="SUPFAM" id="SSF47473">
    <property type="entry name" value="EF-hand"/>
    <property type="match status" value="1"/>
</dbReference>
<dbReference type="GO" id="GO:0016460">
    <property type="term" value="C:myosin II complex"/>
    <property type="evidence" value="ECO:0007669"/>
    <property type="project" value="TreeGrafter"/>
</dbReference>
<evidence type="ECO:0000256" key="2">
    <source>
        <dbReference type="ARBA" id="ARBA00022737"/>
    </source>
</evidence>
<dbReference type="EMBL" id="ASPP01020169">
    <property type="protein sequence ID" value="ETO14193.1"/>
    <property type="molecule type" value="Genomic_DNA"/>
</dbReference>
<keyword evidence="2" id="KW-0677">Repeat</keyword>
<dbReference type="AlphaFoldDB" id="X6MJK2"/>
<organism evidence="5 6">
    <name type="scientific">Reticulomyxa filosa</name>
    <dbReference type="NCBI Taxonomy" id="46433"/>
    <lineage>
        <taxon>Eukaryota</taxon>
        <taxon>Sar</taxon>
        <taxon>Rhizaria</taxon>
        <taxon>Retaria</taxon>
        <taxon>Foraminifera</taxon>
        <taxon>Monothalamids</taxon>
        <taxon>Reticulomyxidae</taxon>
        <taxon>Reticulomyxa</taxon>
    </lineage>
</organism>
<dbReference type="InterPro" id="IPR050230">
    <property type="entry name" value="CALM/Myosin/TropC-like"/>
</dbReference>
<proteinExistence type="predicted"/>
<evidence type="ECO:0000256" key="1">
    <source>
        <dbReference type="ARBA" id="ARBA00020786"/>
    </source>
</evidence>
<evidence type="ECO:0000259" key="4">
    <source>
        <dbReference type="PROSITE" id="PS50222"/>
    </source>
</evidence>
<accession>X6MJK2</accession>
<dbReference type="InterPro" id="IPR011992">
    <property type="entry name" value="EF-hand-dom_pair"/>
</dbReference>
<gene>
    <name evidence="5" type="ORF">RFI_23172</name>
</gene>
<dbReference type="InterPro" id="IPR002048">
    <property type="entry name" value="EF_hand_dom"/>
</dbReference>
<comment type="caution">
    <text evidence="5">The sequence shown here is derived from an EMBL/GenBank/DDBJ whole genome shotgun (WGS) entry which is preliminary data.</text>
</comment>
<dbReference type="Pfam" id="PF13499">
    <property type="entry name" value="EF-hand_7"/>
    <property type="match status" value="1"/>
</dbReference>
<evidence type="ECO:0000313" key="6">
    <source>
        <dbReference type="Proteomes" id="UP000023152"/>
    </source>
</evidence>
<dbReference type="FunFam" id="1.10.238.10:FF:000001">
    <property type="entry name" value="Calmodulin 1"/>
    <property type="match status" value="1"/>
</dbReference>
<dbReference type="Gene3D" id="1.10.238.10">
    <property type="entry name" value="EF-hand"/>
    <property type="match status" value="2"/>
</dbReference>
<evidence type="ECO:0000256" key="3">
    <source>
        <dbReference type="ARBA" id="ARBA00022837"/>
    </source>
</evidence>
<dbReference type="OrthoDB" id="26525at2759"/>
<sequence>MSGLTEFEKQYFSEGFRFLDKNKDDKVEKNDLGAMLKALKFDLNEQQIVDMIQVADSKKDGTVRYEDFLARFVHKDMGELEAELQQAFEIVAGENVKISTGDLQAFFNAIGEEVNDEELKEIMDMAGTDGKLSKEEFIKMLHV</sequence>
<feature type="domain" description="EF-hand" evidence="4">
    <location>
        <begin position="43"/>
        <end position="78"/>
    </location>
</feature>
<dbReference type="PANTHER" id="PTHR23048">
    <property type="entry name" value="MYOSIN LIGHT CHAIN 1, 3"/>
    <property type="match status" value="1"/>
</dbReference>
<dbReference type="InterPro" id="IPR018247">
    <property type="entry name" value="EF_Hand_1_Ca_BS"/>
</dbReference>